<evidence type="ECO:0000313" key="1">
    <source>
        <dbReference type="EMBL" id="KZV42651.1"/>
    </source>
</evidence>
<reference evidence="1 2" key="1">
    <citation type="journal article" date="2015" name="Proc. Natl. Acad. Sci. U.S.A.">
        <title>The resurrection genome of Boea hygrometrica: A blueprint for survival of dehydration.</title>
        <authorList>
            <person name="Xiao L."/>
            <person name="Yang G."/>
            <person name="Zhang L."/>
            <person name="Yang X."/>
            <person name="Zhao S."/>
            <person name="Ji Z."/>
            <person name="Zhou Q."/>
            <person name="Hu M."/>
            <person name="Wang Y."/>
            <person name="Chen M."/>
            <person name="Xu Y."/>
            <person name="Jin H."/>
            <person name="Xiao X."/>
            <person name="Hu G."/>
            <person name="Bao F."/>
            <person name="Hu Y."/>
            <person name="Wan P."/>
            <person name="Li L."/>
            <person name="Deng X."/>
            <person name="Kuang T."/>
            <person name="Xiang C."/>
            <person name="Zhu J.K."/>
            <person name="Oliver M.J."/>
            <person name="He Y."/>
        </authorList>
    </citation>
    <scope>NUCLEOTIDE SEQUENCE [LARGE SCALE GENOMIC DNA]</scope>
    <source>
        <strain evidence="2">cv. XS01</strain>
    </source>
</reference>
<proteinExistence type="predicted"/>
<accession>A0A2Z7C9I4</accession>
<dbReference type="AlphaFoldDB" id="A0A2Z7C9I4"/>
<protein>
    <submittedName>
        <fullName evidence="1">Uncharacterized protein</fullName>
    </submittedName>
</protein>
<organism evidence="1 2">
    <name type="scientific">Dorcoceras hygrometricum</name>
    <dbReference type="NCBI Taxonomy" id="472368"/>
    <lineage>
        <taxon>Eukaryota</taxon>
        <taxon>Viridiplantae</taxon>
        <taxon>Streptophyta</taxon>
        <taxon>Embryophyta</taxon>
        <taxon>Tracheophyta</taxon>
        <taxon>Spermatophyta</taxon>
        <taxon>Magnoliopsida</taxon>
        <taxon>eudicotyledons</taxon>
        <taxon>Gunneridae</taxon>
        <taxon>Pentapetalae</taxon>
        <taxon>asterids</taxon>
        <taxon>lamiids</taxon>
        <taxon>Lamiales</taxon>
        <taxon>Gesneriaceae</taxon>
        <taxon>Didymocarpoideae</taxon>
        <taxon>Trichosporeae</taxon>
        <taxon>Loxocarpinae</taxon>
        <taxon>Dorcoceras</taxon>
    </lineage>
</organism>
<name>A0A2Z7C9I4_9LAMI</name>
<gene>
    <name evidence="1" type="ORF">F511_24302</name>
</gene>
<sequence length="89" mass="10306">MDLLEWKKGPLSLYPWKEGILWDSKGGVVGTLMPLDIIFHEPKHPKECRRFNRGSEDSPALYHSPAVETAKKLELNLLNLRFRNFRSSV</sequence>
<evidence type="ECO:0000313" key="2">
    <source>
        <dbReference type="Proteomes" id="UP000250235"/>
    </source>
</evidence>
<keyword evidence="2" id="KW-1185">Reference proteome</keyword>
<dbReference type="Proteomes" id="UP000250235">
    <property type="component" value="Unassembled WGS sequence"/>
</dbReference>
<dbReference type="EMBL" id="KQ998980">
    <property type="protein sequence ID" value="KZV42651.1"/>
    <property type="molecule type" value="Genomic_DNA"/>
</dbReference>